<evidence type="ECO:0000259" key="6">
    <source>
        <dbReference type="Pfam" id="PF01782"/>
    </source>
</evidence>
<name>A0A9D2AMZ1_9FIRM</name>
<dbReference type="Gene3D" id="2.40.30.60">
    <property type="entry name" value="RimM"/>
    <property type="match status" value="1"/>
</dbReference>
<dbReference type="GO" id="GO:0006364">
    <property type="term" value="P:rRNA processing"/>
    <property type="evidence" value="ECO:0007669"/>
    <property type="project" value="UniProtKB-UniRule"/>
</dbReference>
<proteinExistence type="inferred from homology"/>
<evidence type="ECO:0000313" key="8">
    <source>
        <dbReference type="EMBL" id="HIX37387.1"/>
    </source>
</evidence>
<comment type="similarity">
    <text evidence="5">Belongs to the RimM family.</text>
</comment>
<dbReference type="Pfam" id="PF05239">
    <property type="entry name" value="PRC"/>
    <property type="match status" value="1"/>
</dbReference>
<dbReference type="Proteomes" id="UP000824230">
    <property type="component" value="Unassembled WGS sequence"/>
</dbReference>
<dbReference type="GO" id="GO:0005840">
    <property type="term" value="C:ribosome"/>
    <property type="evidence" value="ECO:0007669"/>
    <property type="project" value="InterPro"/>
</dbReference>
<protein>
    <recommendedName>
        <fullName evidence="5">Ribosome maturation factor RimM</fullName>
    </recommendedName>
</protein>
<organism evidence="8 9">
    <name type="scientific">Candidatus Blautia pullistercoris</name>
    <dbReference type="NCBI Taxonomy" id="2838499"/>
    <lineage>
        <taxon>Bacteria</taxon>
        <taxon>Bacillati</taxon>
        <taxon>Bacillota</taxon>
        <taxon>Clostridia</taxon>
        <taxon>Lachnospirales</taxon>
        <taxon>Lachnospiraceae</taxon>
        <taxon>Blautia</taxon>
    </lineage>
</organism>
<dbReference type="AlphaFoldDB" id="A0A9D2AMZ1"/>
<evidence type="ECO:0000256" key="5">
    <source>
        <dbReference type="HAMAP-Rule" id="MF_00014"/>
    </source>
</evidence>
<reference evidence="8" key="1">
    <citation type="journal article" date="2021" name="PeerJ">
        <title>Extensive microbial diversity within the chicken gut microbiome revealed by metagenomics and culture.</title>
        <authorList>
            <person name="Gilroy R."/>
            <person name="Ravi A."/>
            <person name="Getino M."/>
            <person name="Pursley I."/>
            <person name="Horton D.L."/>
            <person name="Alikhan N.F."/>
            <person name="Baker D."/>
            <person name="Gharbi K."/>
            <person name="Hall N."/>
            <person name="Watson M."/>
            <person name="Adriaenssens E.M."/>
            <person name="Foster-Nyarko E."/>
            <person name="Jarju S."/>
            <person name="Secka A."/>
            <person name="Antonio M."/>
            <person name="Oren A."/>
            <person name="Chaudhuri R.R."/>
            <person name="La Ragione R."/>
            <person name="Hildebrand F."/>
            <person name="Pallen M.J."/>
        </authorList>
    </citation>
    <scope>NUCLEOTIDE SEQUENCE</scope>
    <source>
        <strain evidence="8">ChiHjej12B11-1927</strain>
    </source>
</reference>
<dbReference type="PANTHER" id="PTHR33692">
    <property type="entry name" value="RIBOSOME MATURATION FACTOR RIMM"/>
    <property type="match status" value="1"/>
</dbReference>
<comment type="function">
    <text evidence="5">An accessory protein needed during the final step in the assembly of 30S ribosomal subunit, possibly for assembly of the head region. Essential for efficient processing of 16S rRNA. May be needed both before and after RbfA during the maturation of 16S rRNA. It has affinity for free ribosomal 30S subunits but not for 70S ribosomes.</text>
</comment>
<dbReference type="SUPFAM" id="SSF50346">
    <property type="entry name" value="PRC-barrel domain"/>
    <property type="match status" value="1"/>
</dbReference>
<dbReference type="SUPFAM" id="SSF50447">
    <property type="entry name" value="Translation proteins"/>
    <property type="match status" value="1"/>
</dbReference>
<feature type="domain" description="RimM N-terminal" evidence="6">
    <location>
        <begin position="6"/>
        <end position="87"/>
    </location>
</feature>
<dbReference type="InterPro" id="IPR036976">
    <property type="entry name" value="RimM_N_sf"/>
</dbReference>
<dbReference type="PANTHER" id="PTHR33692:SF1">
    <property type="entry name" value="RIBOSOME MATURATION FACTOR RIMM"/>
    <property type="match status" value="1"/>
</dbReference>
<evidence type="ECO:0000256" key="1">
    <source>
        <dbReference type="ARBA" id="ARBA00022490"/>
    </source>
</evidence>
<keyword evidence="1 5" id="KW-0963">Cytoplasm</keyword>
<comment type="caution">
    <text evidence="8">The sequence shown here is derived from an EMBL/GenBank/DDBJ whole genome shotgun (WGS) entry which is preliminary data.</text>
</comment>
<keyword evidence="4 5" id="KW-0143">Chaperone</keyword>
<gene>
    <name evidence="5 8" type="primary">rimM</name>
    <name evidence="8" type="ORF">H9738_05890</name>
</gene>
<evidence type="ECO:0000313" key="9">
    <source>
        <dbReference type="Proteomes" id="UP000824230"/>
    </source>
</evidence>
<evidence type="ECO:0000256" key="4">
    <source>
        <dbReference type="ARBA" id="ARBA00023186"/>
    </source>
</evidence>
<accession>A0A9D2AMZ1</accession>
<dbReference type="InterPro" id="IPR011961">
    <property type="entry name" value="RimM"/>
</dbReference>
<evidence type="ECO:0000259" key="7">
    <source>
        <dbReference type="Pfam" id="PF05239"/>
    </source>
</evidence>
<comment type="subunit">
    <text evidence="5">Binds ribosomal protein uS19.</text>
</comment>
<dbReference type="InterPro" id="IPR011033">
    <property type="entry name" value="PRC_barrel-like_sf"/>
</dbReference>
<sequence length="167" mass="19155">MENLLQVGVITTTHGIRGEVKVFPTTDDPRRFEELPSILLDTGKELCELEIQRVKYFKQFVILKFRDVDDINEIEPYKGKSLYVTRDMAVPLEENEYYIADLIGMDVFLEDGSLFGRIKDVLETGANDVYIVQTQEKEVLIPAIKDCILQVDVESNKMVIHLMKGLV</sequence>
<dbReference type="NCBIfam" id="TIGR02273">
    <property type="entry name" value="16S_RimM"/>
    <property type="match status" value="1"/>
</dbReference>
<evidence type="ECO:0000256" key="3">
    <source>
        <dbReference type="ARBA" id="ARBA00022552"/>
    </source>
</evidence>
<reference evidence="8" key="2">
    <citation type="submission" date="2021-04" db="EMBL/GenBank/DDBJ databases">
        <authorList>
            <person name="Gilroy R."/>
        </authorList>
    </citation>
    <scope>NUCLEOTIDE SEQUENCE</scope>
    <source>
        <strain evidence="8">ChiHjej12B11-1927</strain>
    </source>
</reference>
<keyword evidence="2 5" id="KW-0690">Ribosome biogenesis</keyword>
<evidence type="ECO:0000256" key="2">
    <source>
        <dbReference type="ARBA" id="ARBA00022517"/>
    </source>
</evidence>
<dbReference type="GO" id="GO:0043022">
    <property type="term" value="F:ribosome binding"/>
    <property type="evidence" value="ECO:0007669"/>
    <property type="project" value="InterPro"/>
</dbReference>
<comment type="domain">
    <text evidence="5">The PRC barrel domain binds ribosomal protein uS19.</text>
</comment>
<dbReference type="HAMAP" id="MF_00014">
    <property type="entry name" value="Ribosome_mat_RimM"/>
    <property type="match status" value="1"/>
</dbReference>
<dbReference type="Gene3D" id="2.30.30.240">
    <property type="entry name" value="PRC-barrel domain"/>
    <property type="match status" value="1"/>
</dbReference>
<keyword evidence="3 5" id="KW-0698">rRNA processing</keyword>
<feature type="domain" description="PRC-barrel" evidence="7">
    <location>
        <begin position="94"/>
        <end position="166"/>
    </location>
</feature>
<dbReference type="EMBL" id="DXFG01000114">
    <property type="protein sequence ID" value="HIX37387.1"/>
    <property type="molecule type" value="Genomic_DNA"/>
</dbReference>
<comment type="subcellular location">
    <subcellularLocation>
        <location evidence="5">Cytoplasm</location>
    </subcellularLocation>
</comment>
<dbReference type="GO" id="GO:0005737">
    <property type="term" value="C:cytoplasm"/>
    <property type="evidence" value="ECO:0007669"/>
    <property type="project" value="UniProtKB-SubCell"/>
</dbReference>
<dbReference type="InterPro" id="IPR002676">
    <property type="entry name" value="RimM_N"/>
</dbReference>
<dbReference type="Pfam" id="PF01782">
    <property type="entry name" value="RimM"/>
    <property type="match status" value="1"/>
</dbReference>
<dbReference type="GO" id="GO:0042274">
    <property type="term" value="P:ribosomal small subunit biogenesis"/>
    <property type="evidence" value="ECO:0007669"/>
    <property type="project" value="UniProtKB-UniRule"/>
</dbReference>
<dbReference type="InterPro" id="IPR009000">
    <property type="entry name" value="Transl_B-barrel_sf"/>
</dbReference>
<dbReference type="InterPro" id="IPR027275">
    <property type="entry name" value="PRC-brl_dom"/>
</dbReference>